<feature type="region of interest" description="Disordered" evidence="1">
    <location>
        <begin position="1"/>
        <end position="49"/>
    </location>
</feature>
<sequence>MVRGALNLRAPGLDAWDPDAEDGSEATRRGSLESTASCDSPRRSPQTWKRHERTVEQYVLSRNVSSSEYRDACQRYEGHLNEFKNLCEVVGRHASESRPLSDSGRHVWDGGYGLVSPRGVSPPRAASPLPGVSPRGVGPTSPGAELFRASALHSALVSPRGVSPQRATGPPAPPAATRPAWAWAGAGASITYRARASPRDRPQSPSRTANGGTAVPPQASTADAQRSEESIATALLGLGVLSAKAQPLPGHDTEDDLAHIRMLFSLQ</sequence>
<comment type="caution">
    <text evidence="2">The sequence shown here is derived from an EMBL/GenBank/DDBJ whole genome shotgun (WGS) entry which is preliminary data.</text>
</comment>
<evidence type="ECO:0000256" key="1">
    <source>
        <dbReference type="SAM" id="MobiDB-lite"/>
    </source>
</evidence>
<feature type="region of interest" description="Disordered" evidence="1">
    <location>
        <begin position="157"/>
        <end position="180"/>
    </location>
</feature>
<accession>A0A813L6F9</accession>
<feature type="region of interest" description="Disordered" evidence="1">
    <location>
        <begin position="194"/>
        <end position="228"/>
    </location>
</feature>
<organism evidence="2 3">
    <name type="scientific">Polarella glacialis</name>
    <name type="common">Dinoflagellate</name>
    <dbReference type="NCBI Taxonomy" id="89957"/>
    <lineage>
        <taxon>Eukaryota</taxon>
        <taxon>Sar</taxon>
        <taxon>Alveolata</taxon>
        <taxon>Dinophyceae</taxon>
        <taxon>Suessiales</taxon>
        <taxon>Suessiaceae</taxon>
        <taxon>Polarella</taxon>
    </lineage>
</organism>
<gene>
    <name evidence="2" type="ORF">PGLA2088_LOCUS41283</name>
</gene>
<feature type="compositionally biased region" description="Polar residues" evidence="1">
    <location>
        <begin position="32"/>
        <end position="47"/>
    </location>
</feature>
<reference evidence="2" key="1">
    <citation type="submission" date="2021-02" db="EMBL/GenBank/DDBJ databases">
        <authorList>
            <person name="Dougan E. K."/>
            <person name="Rhodes N."/>
            <person name="Thang M."/>
            <person name="Chan C."/>
        </authorList>
    </citation>
    <scope>NUCLEOTIDE SEQUENCE</scope>
</reference>
<dbReference type="AlphaFoldDB" id="A0A813L6F9"/>
<feature type="non-terminal residue" evidence="2">
    <location>
        <position position="1"/>
    </location>
</feature>
<evidence type="ECO:0000313" key="2">
    <source>
        <dbReference type="EMBL" id="CAE8720376.1"/>
    </source>
</evidence>
<evidence type="ECO:0000313" key="3">
    <source>
        <dbReference type="Proteomes" id="UP000626109"/>
    </source>
</evidence>
<name>A0A813L6F9_POLGL</name>
<feature type="region of interest" description="Disordered" evidence="1">
    <location>
        <begin position="122"/>
        <end position="141"/>
    </location>
</feature>
<protein>
    <submittedName>
        <fullName evidence="2">Uncharacterized protein</fullName>
    </submittedName>
</protein>
<dbReference type="Proteomes" id="UP000626109">
    <property type="component" value="Unassembled WGS sequence"/>
</dbReference>
<dbReference type="EMBL" id="CAJNNW010033791">
    <property type="protein sequence ID" value="CAE8720376.1"/>
    <property type="molecule type" value="Genomic_DNA"/>
</dbReference>
<feature type="non-terminal residue" evidence="2">
    <location>
        <position position="267"/>
    </location>
</feature>
<proteinExistence type="predicted"/>